<protein>
    <submittedName>
        <fullName evidence="2">Uncharacterized protein</fullName>
    </submittedName>
</protein>
<name>A0A495XD84_9PSEU</name>
<dbReference type="AlphaFoldDB" id="A0A495XD84"/>
<keyword evidence="3" id="KW-1185">Reference proteome</keyword>
<dbReference type="EMBL" id="RBXR01000001">
    <property type="protein sequence ID" value="RKT69498.1"/>
    <property type="molecule type" value="Genomic_DNA"/>
</dbReference>
<evidence type="ECO:0000313" key="2">
    <source>
        <dbReference type="EMBL" id="RKT69498.1"/>
    </source>
</evidence>
<organism evidence="2 3">
    <name type="scientific">Saccharothrix variisporea</name>
    <dbReference type="NCBI Taxonomy" id="543527"/>
    <lineage>
        <taxon>Bacteria</taxon>
        <taxon>Bacillati</taxon>
        <taxon>Actinomycetota</taxon>
        <taxon>Actinomycetes</taxon>
        <taxon>Pseudonocardiales</taxon>
        <taxon>Pseudonocardiaceae</taxon>
        <taxon>Saccharothrix</taxon>
    </lineage>
</organism>
<gene>
    <name evidence="2" type="ORF">DFJ66_2728</name>
</gene>
<sequence>MSDPAHDLTPFERELLADPGHSRGYTPRDGVPEPVVAPKDPAGASSTAETPEPDQEPT</sequence>
<dbReference type="RefSeq" id="WP_170199379.1">
    <property type="nucleotide sequence ID" value="NZ_JBIUBA010000002.1"/>
</dbReference>
<evidence type="ECO:0000313" key="3">
    <source>
        <dbReference type="Proteomes" id="UP000272729"/>
    </source>
</evidence>
<feature type="compositionally biased region" description="Basic and acidic residues" evidence="1">
    <location>
        <begin position="1"/>
        <end position="16"/>
    </location>
</feature>
<dbReference type="Proteomes" id="UP000272729">
    <property type="component" value="Unassembled WGS sequence"/>
</dbReference>
<reference evidence="2 3" key="1">
    <citation type="submission" date="2018-10" db="EMBL/GenBank/DDBJ databases">
        <title>Sequencing the genomes of 1000 actinobacteria strains.</title>
        <authorList>
            <person name="Klenk H.-P."/>
        </authorList>
    </citation>
    <scope>NUCLEOTIDE SEQUENCE [LARGE SCALE GENOMIC DNA]</scope>
    <source>
        <strain evidence="2 3">DSM 43911</strain>
    </source>
</reference>
<feature type="region of interest" description="Disordered" evidence="1">
    <location>
        <begin position="1"/>
        <end position="58"/>
    </location>
</feature>
<proteinExistence type="predicted"/>
<accession>A0A495XD84</accession>
<evidence type="ECO:0000256" key="1">
    <source>
        <dbReference type="SAM" id="MobiDB-lite"/>
    </source>
</evidence>
<comment type="caution">
    <text evidence="2">The sequence shown here is derived from an EMBL/GenBank/DDBJ whole genome shotgun (WGS) entry which is preliminary data.</text>
</comment>